<sequence length="82" mass="8891">MVALRHTFWILFFAAALLAGCPASPIFDVFGLGSLGNRRPSGGGGGQRTGRERWKKICRAHNADPYAFPGRVPYPSAPLCPY</sequence>
<feature type="signal peptide" evidence="1">
    <location>
        <begin position="1"/>
        <end position="23"/>
    </location>
</feature>
<dbReference type="EMBL" id="KZ308568">
    <property type="protein sequence ID" value="KAG8231667.1"/>
    <property type="molecule type" value="Genomic_DNA"/>
</dbReference>
<dbReference type="PROSITE" id="PS51257">
    <property type="entry name" value="PROKAR_LIPOPROTEIN"/>
    <property type="match status" value="1"/>
</dbReference>
<accession>A0A8K0P3F1</accession>
<reference evidence="2" key="1">
    <citation type="submission" date="2013-04" db="EMBL/GenBank/DDBJ databases">
        <authorList>
            <person name="Qu J."/>
            <person name="Murali S.C."/>
            <person name="Bandaranaike D."/>
            <person name="Bellair M."/>
            <person name="Blankenburg K."/>
            <person name="Chao H."/>
            <person name="Dinh H."/>
            <person name="Doddapaneni H."/>
            <person name="Downs B."/>
            <person name="Dugan-Rocha S."/>
            <person name="Elkadiri S."/>
            <person name="Gnanaolivu R.D."/>
            <person name="Hernandez B."/>
            <person name="Javaid M."/>
            <person name="Jayaseelan J.C."/>
            <person name="Lee S."/>
            <person name="Li M."/>
            <person name="Ming W."/>
            <person name="Munidasa M."/>
            <person name="Muniz J."/>
            <person name="Nguyen L."/>
            <person name="Ongeri F."/>
            <person name="Osuji N."/>
            <person name="Pu L.-L."/>
            <person name="Puazo M."/>
            <person name="Qu C."/>
            <person name="Quiroz J."/>
            <person name="Raj R."/>
            <person name="Weissenberger G."/>
            <person name="Xin Y."/>
            <person name="Zou X."/>
            <person name="Han Y."/>
            <person name="Richards S."/>
            <person name="Worley K."/>
            <person name="Muzny D."/>
            <person name="Gibbs R."/>
        </authorList>
    </citation>
    <scope>NUCLEOTIDE SEQUENCE</scope>
    <source>
        <strain evidence="2">Sampled in the wild</strain>
    </source>
</reference>
<keyword evidence="3" id="KW-1185">Reference proteome</keyword>
<protein>
    <submittedName>
        <fullName evidence="2">Uncharacterized protein</fullName>
    </submittedName>
</protein>
<feature type="chain" id="PRO_5035468449" evidence="1">
    <location>
        <begin position="24"/>
        <end position="82"/>
    </location>
</feature>
<gene>
    <name evidence="2" type="ORF">J437_LFUL007441</name>
</gene>
<reference evidence="2" key="2">
    <citation type="submission" date="2017-10" db="EMBL/GenBank/DDBJ databases">
        <title>Ladona fulva Genome sequencing and assembly.</title>
        <authorList>
            <person name="Murali S."/>
            <person name="Richards S."/>
            <person name="Bandaranaike D."/>
            <person name="Bellair M."/>
            <person name="Blankenburg K."/>
            <person name="Chao H."/>
            <person name="Dinh H."/>
            <person name="Doddapaneni H."/>
            <person name="Dugan-Rocha S."/>
            <person name="Elkadiri S."/>
            <person name="Gnanaolivu R."/>
            <person name="Hernandez B."/>
            <person name="Skinner E."/>
            <person name="Javaid M."/>
            <person name="Lee S."/>
            <person name="Li M."/>
            <person name="Ming W."/>
            <person name="Munidasa M."/>
            <person name="Muniz J."/>
            <person name="Nguyen L."/>
            <person name="Hughes D."/>
            <person name="Osuji N."/>
            <person name="Pu L.-L."/>
            <person name="Puazo M."/>
            <person name="Qu C."/>
            <person name="Quiroz J."/>
            <person name="Raj R."/>
            <person name="Weissenberger G."/>
            <person name="Xin Y."/>
            <person name="Zou X."/>
            <person name="Han Y."/>
            <person name="Worley K."/>
            <person name="Muzny D."/>
            <person name="Gibbs R."/>
        </authorList>
    </citation>
    <scope>NUCLEOTIDE SEQUENCE</scope>
    <source>
        <strain evidence="2">Sampled in the wild</strain>
    </source>
</reference>
<name>A0A8K0P3F1_LADFU</name>
<evidence type="ECO:0000313" key="2">
    <source>
        <dbReference type="EMBL" id="KAG8231667.1"/>
    </source>
</evidence>
<evidence type="ECO:0000313" key="3">
    <source>
        <dbReference type="Proteomes" id="UP000792457"/>
    </source>
</evidence>
<organism evidence="2 3">
    <name type="scientific">Ladona fulva</name>
    <name type="common">Scarce chaser dragonfly</name>
    <name type="synonym">Libellula fulva</name>
    <dbReference type="NCBI Taxonomy" id="123851"/>
    <lineage>
        <taxon>Eukaryota</taxon>
        <taxon>Metazoa</taxon>
        <taxon>Ecdysozoa</taxon>
        <taxon>Arthropoda</taxon>
        <taxon>Hexapoda</taxon>
        <taxon>Insecta</taxon>
        <taxon>Pterygota</taxon>
        <taxon>Palaeoptera</taxon>
        <taxon>Odonata</taxon>
        <taxon>Epiprocta</taxon>
        <taxon>Anisoptera</taxon>
        <taxon>Libelluloidea</taxon>
        <taxon>Libellulidae</taxon>
        <taxon>Ladona</taxon>
    </lineage>
</organism>
<dbReference type="Proteomes" id="UP000792457">
    <property type="component" value="Unassembled WGS sequence"/>
</dbReference>
<evidence type="ECO:0000256" key="1">
    <source>
        <dbReference type="SAM" id="SignalP"/>
    </source>
</evidence>
<keyword evidence="1" id="KW-0732">Signal</keyword>
<comment type="caution">
    <text evidence="2">The sequence shown here is derived from an EMBL/GenBank/DDBJ whole genome shotgun (WGS) entry which is preliminary data.</text>
</comment>
<proteinExistence type="predicted"/>
<dbReference type="AlphaFoldDB" id="A0A8K0P3F1"/>